<name>A0A8S9IS86_BRACR</name>
<accession>A0A8S9IS86</accession>
<gene>
    <name evidence="3" type="ORF">F2Q70_00006412</name>
</gene>
<organism evidence="3">
    <name type="scientific">Brassica cretica</name>
    <name type="common">Mustard</name>
    <dbReference type="NCBI Taxonomy" id="69181"/>
    <lineage>
        <taxon>Eukaryota</taxon>
        <taxon>Viridiplantae</taxon>
        <taxon>Streptophyta</taxon>
        <taxon>Embryophyta</taxon>
        <taxon>Tracheophyta</taxon>
        <taxon>Spermatophyta</taxon>
        <taxon>Magnoliopsida</taxon>
        <taxon>eudicotyledons</taxon>
        <taxon>Gunneridae</taxon>
        <taxon>Pentapetalae</taxon>
        <taxon>rosids</taxon>
        <taxon>malvids</taxon>
        <taxon>Brassicales</taxon>
        <taxon>Brassicaceae</taxon>
        <taxon>Brassiceae</taxon>
        <taxon>Brassica</taxon>
    </lineage>
</organism>
<evidence type="ECO:0000313" key="3">
    <source>
        <dbReference type="EMBL" id="KAF2571637.1"/>
    </source>
</evidence>
<proteinExistence type="predicted"/>
<evidence type="ECO:0000256" key="1">
    <source>
        <dbReference type="ARBA" id="ARBA00023157"/>
    </source>
</evidence>
<dbReference type="Pfam" id="PF06747">
    <property type="entry name" value="CHCH"/>
    <property type="match status" value="1"/>
</dbReference>
<protein>
    <recommendedName>
        <fullName evidence="2">CHCH domain-containing protein</fullName>
    </recommendedName>
</protein>
<reference evidence="3" key="1">
    <citation type="submission" date="2019-12" db="EMBL/GenBank/DDBJ databases">
        <title>Genome sequencing and annotation of Brassica cretica.</title>
        <authorList>
            <person name="Studholme D.J."/>
            <person name="Sarris P.F."/>
        </authorList>
    </citation>
    <scope>NUCLEOTIDE SEQUENCE</scope>
    <source>
        <strain evidence="3">PFS-102/07</strain>
        <tissue evidence="3">Leaf</tissue>
    </source>
</reference>
<feature type="domain" description="CHCH" evidence="2">
    <location>
        <begin position="24"/>
        <end position="50"/>
    </location>
</feature>
<keyword evidence="1" id="KW-1015">Disulfide bond</keyword>
<dbReference type="InterPro" id="IPR010625">
    <property type="entry name" value="CHCH"/>
</dbReference>
<sequence>MAVTALLRSIRRRDVVSAPLSVYKSCVNNYGSEISKCQFYMDMLTECKKNSGSMMAA</sequence>
<dbReference type="EMBL" id="QGKY02001015">
    <property type="protein sequence ID" value="KAF2571637.1"/>
    <property type="molecule type" value="Genomic_DNA"/>
</dbReference>
<dbReference type="AlphaFoldDB" id="A0A8S9IS86"/>
<comment type="caution">
    <text evidence="3">The sequence shown here is derived from an EMBL/GenBank/DDBJ whole genome shotgun (WGS) entry which is preliminary data.</text>
</comment>
<evidence type="ECO:0000259" key="2">
    <source>
        <dbReference type="Pfam" id="PF06747"/>
    </source>
</evidence>